<reference evidence="3 4" key="1">
    <citation type="submission" date="2019-02" db="EMBL/GenBank/DDBJ databases">
        <title>Deep-cultivation of Planctomycetes and their phenomic and genomic characterization uncovers novel biology.</title>
        <authorList>
            <person name="Wiegand S."/>
            <person name="Jogler M."/>
            <person name="Boedeker C."/>
            <person name="Pinto D."/>
            <person name="Vollmers J."/>
            <person name="Rivas-Marin E."/>
            <person name="Kohn T."/>
            <person name="Peeters S.H."/>
            <person name="Heuer A."/>
            <person name="Rast P."/>
            <person name="Oberbeckmann S."/>
            <person name="Bunk B."/>
            <person name="Jeske O."/>
            <person name="Meyerdierks A."/>
            <person name="Storesund J.E."/>
            <person name="Kallscheuer N."/>
            <person name="Luecker S."/>
            <person name="Lage O.M."/>
            <person name="Pohl T."/>
            <person name="Merkel B.J."/>
            <person name="Hornburger P."/>
            <person name="Mueller R.-W."/>
            <person name="Bruemmer F."/>
            <person name="Labrenz M."/>
            <person name="Spormann A.M."/>
            <person name="Op den Camp H."/>
            <person name="Overmann J."/>
            <person name="Amann R."/>
            <person name="Jetten M.S.M."/>
            <person name="Mascher T."/>
            <person name="Medema M.H."/>
            <person name="Devos D.P."/>
            <person name="Kaster A.-K."/>
            <person name="Ovreas L."/>
            <person name="Rohde M."/>
            <person name="Galperin M.Y."/>
            <person name="Jogler C."/>
        </authorList>
    </citation>
    <scope>NUCLEOTIDE SEQUENCE [LARGE SCALE GENOMIC DNA]</scope>
    <source>
        <strain evidence="3 4">K22_7</strain>
    </source>
</reference>
<evidence type="ECO:0000256" key="2">
    <source>
        <dbReference type="SAM" id="MobiDB-lite"/>
    </source>
</evidence>
<feature type="compositionally biased region" description="Basic and acidic residues" evidence="2">
    <location>
        <begin position="46"/>
        <end position="55"/>
    </location>
</feature>
<feature type="compositionally biased region" description="Basic and acidic residues" evidence="2">
    <location>
        <begin position="355"/>
        <end position="380"/>
    </location>
</feature>
<dbReference type="KEGG" id="rlc:K227x_18170"/>
<feature type="region of interest" description="Disordered" evidence="2">
    <location>
        <begin position="116"/>
        <end position="145"/>
    </location>
</feature>
<proteinExistence type="predicted"/>
<feature type="compositionally biased region" description="Polar residues" evidence="2">
    <location>
        <begin position="28"/>
        <end position="43"/>
    </location>
</feature>
<evidence type="ECO:0000313" key="4">
    <source>
        <dbReference type="Proteomes" id="UP000318538"/>
    </source>
</evidence>
<keyword evidence="1" id="KW-0175">Coiled coil</keyword>
<keyword evidence="4" id="KW-1185">Reference proteome</keyword>
<protein>
    <submittedName>
        <fullName evidence="3">Uncharacterized protein</fullName>
    </submittedName>
</protein>
<feature type="region of interest" description="Disordered" evidence="2">
    <location>
        <begin position="1"/>
        <end position="102"/>
    </location>
</feature>
<feature type="compositionally biased region" description="Basic residues" evidence="2">
    <location>
        <begin position="1"/>
        <end position="14"/>
    </location>
</feature>
<feature type="region of interest" description="Disordered" evidence="2">
    <location>
        <begin position="355"/>
        <end position="402"/>
    </location>
</feature>
<dbReference type="Proteomes" id="UP000318538">
    <property type="component" value="Chromosome"/>
</dbReference>
<name>A0A517N8H2_9BACT</name>
<accession>A0A517N8H2</accession>
<gene>
    <name evidence="3" type="ORF">K227x_18170</name>
</gene>
<feature type="coiled-coil region" evidence="1">
    <location>
        <begin position="164"/>
        <end position="205"/>
    </location>
</feature>
<evidence type="ECO:0000313" key="3">
    <source>
        <dbReference type="EMBL" id="QDT03434.1"/>
    </source>
</evidence>
<evidence type="ECO:0000256" key="1">
    <source>
        <dbReference type="SAM" id="Coils"/>
    </source>
</evidence>
<dbReference type="EMBL" id="CP036525">
    <property type="protein sequence ID" value="QDT03434.1"/>
    <property type="molecule type" value="Genomic_DNA"/>
</dbReference>
<organism evidence="3 4">
    <name type="scientific">Rubripirellula lacrimiformis</name>
    <dbReference type="NCBI Taxonomy" id="1930273"/>
    <lineage>
        <taxon>Bacteria</taxon>
        <taxon>Pseudomonadati</taxon>
        <taxon>Planctomycetota</taxon>
        <taxon>Planctomycetia</taxon>
        <taxon>Pirellulales</taxon>
        <taxon>Pirellulaceae</taxon>
        <taxon>Rubripirellula</taxon>
    </lineage>
</organism>
<sequence>MARKSRKFTRKPNAKRATLAPRTDLHQAPSTSPIHMSSDASTDGSDEPKTDHASDYETANLNEATLDHGATDDWFENSDEQQAPPPPHELSAADTASIRLDNHTELLQQMAEQISELHRMLADQTSKPEPAASEPATSSGTDYPLAVLVRDGDTPTNQISDHELQDLRSEIDEISAHVSSVEAENDDLRQQNADLASRLASQNVRSTVSNAQSSTSDALSWEERKALILQQLEDDDFDADTFIEDLQAEHNVDDAALAESPIEFVRAIYAQLAKHEAELANRDTEIGELHCLLDQRSDAGDGATAVGAAAIAQLIDSDELVMQERERLQLLQAEWEEKFRKSEIEASLERAKLSRERQELTRRTSQLEEQLEHARRECRQNQEAGTTPSRRWMAKLGISEKD</sequence>
<dbReference type="AlphaFoldDB" id="A0A517N8H2"/>